<protein>
    <recommendedName>
        <fullName evidence="4">HTH La-type RNA-binding domain-containing protein</fullName>
    </recommendedName>
</protein>
<evidence type="ECO:0000256" key="3">
    <source>
        <dbReference type="SAM" id="MobiDB-lite"/>
    </source>
</evidence>
<reference evidence="5 6" key="1">
    <citation type="journal article" date="2007" name="Proc. Natl. Acad. Sci. U.S.A.">
        <title>Independent sorting-out of thousands of duplicated gene pairs in two yeast species descended from a whole-genome duplication.</title>
        <authorList>
            <person name="Scannell D.R."/>
            <person name="Frank A.C."/>
            <person name="Conant G.C."/>
            <person name="Byrne K.P."/>
            <person name="Woolfit M."/>
            <person name="Wolfe K.H."/>
        </authorList>
    </citation>
    <scope>NUCLEOTIDE SEQUENCE [LARGE SCALE GENOMIC DNA]</scope>
    <source>
        <strain evidence="6">ATCC 22028 / DSM 70294 / BCRC 21397 / CBS 2163 / NBRC 10782 / NRRL Y-8283 / UCD 57-17</strain>
    </source>
</reference>
<evidence type="ECO:0000259" key="4">
    <source>
        <dbReference type="PROSITE" id="PS50961"/>
    </source>
</evidence>
<dbReference type="EMBL" id="DS480382">
    <property type="protein sequence ID" value="EDO19133.1"/>
    <property type="molecule type" value="Genomic_DNA"/>
</dbReference>
<evidence type="ECO:0000256" key="1">
    <source>
        <dbReference type="ARBA" id="ARBA00022884"/>
    </source>
</evidence>
<dbReference type="PANTHER" id="PTHR22792:SF132">
    <property type="entry name" value="LA-RELATED PROTEIN 1"/>
    <property type="match status" value="1"/>
</dbReference>
<sequence>MSVEVAKPIEIAEQAEKVKESEPVFTPAPVPTSSPWKSVSSDIPVTEITLDFSDNNRKRNVPAMKSSNATKWVPIKASIVISGSKSMNNGNNNHRRNATKSAKNRNNKSKNVTKKVQQQKDADVSDESKDGDNSNTNGVKSEKNDGKRLNNNNGNNFQKKKFYNRNGNQQRRQLNNNISRNDQFNRSSNTQNSLPPAFIAVNNVAAQVEYYFSEENLSKDTFLKSKMSKNGLVPLSLISQFYRVVNMSFGGDHNLILAAAREIVANENATVEIVTGKIESSEETESNLLSKYFVRSKNWSSHIPDESASDVEIEDVLVGDVMDAFRISFVPPTEDAPSN</sequence>
<dbReference type="InParanoid" id="A7TFA8"/>
<dbReference type="KEGG" id="vpo:Kpol_2000p101"/>
<gene>
    <name evidence="5" type="ORF">Kpol_2000p101</name>
</gene>
<evidence type="ECO:0000256" key="2">
    <source>
        <dbReference type="PROSITE-ProRule" id="PRU00332"/>
    </source>
</evidence>
<accession>A7TFA8</accession>
<dbReference type="PhylomeDB" id="A7TFA8"/>
<feature type="region of interest" description="Disordered" evidence="3">
    <location>
        <begin position="14"/>
        <end position="39"/>
    </location>
</feature>
<keyword evidence="6" id="KW-1185">Reference proteome</keyword>
<evidence type="ECO:0000313" key="5">
    <source>
        <dbReference type="EMBL" id="EDO19133.1"/>
    </source>
</evidence>
<dbReference type="OrthoDB" id="340227at2759"/>
<dbReference type="RefSeq" id="XP_001646991.1">
    <property type="nucleotide sequence ID" value="XM_001646941.1"/>
</dbReference>
<dbReference type="InterPro" id="IPR045180">
    <property type="entry name" value="La_dom_prot"/>
</dbReference>
<feature type="domain" description="HTH La-type RNA-binding" evidence="4">
    <location>
        <begin position="194"/>
        <end position="290"/>
    </location>
</feature>
<dbReference type="GO" id="GO:0010494">
    <property type="term" value="C:cytoplasmic stress granule"/>
    <property type="evidence" value="ECO:0007669"/>
    <property type="project" value="EnsemblFungi"/>
</dbReference>
<dbReference type="HOGENOM" id="CLU_039873_0_0_1"/>
<dbReference type="GeneID" id="5547463"/>
<dbReference type="OMA" id="FYRIVNM"/>
<name>A7TFA8_VANPO</name>
<dbReference type="SMART" id="SM00715">
    <property type="entry name" value="LA"/>
    <property type="match status" value="1"/>
</dbReference>
<dbReference type="InterPro" id="IPR036388">
    <property type="entry name" value="WH-like_DNA-bd_sf"/>
</dbReference>
<dbReference type="CDD" id="cd07323">
    <property type="entry name" value="LAM"/>
    <property type="match status" value="1"/>
</dbReference>
<dbReference type="GO" id="GO:0003723">
    <property type="term" value="F:RNA binding"/>
    <property type="evidence" value="ECO:0007669"/>
    <property type="project" value="UniProtKB-UniRule"/>
</dbReference>
<dbReference type="PROSITE" id="PS50961">
    <property type="entry name" value="HTH_LA"/>
    <property type="match status" value="1"/>
</dbReference>
<feature type="compositionally biased region" description="Basic residues" evidence="3">
    <location>
        <begin position="93"/>
        <end position="113"/>
    </location>
</feature>
<evidence type="ECO:0000313" key="6">
    <source>
        <dbReference type="Proteomes" id="UP000000267"/>
    </source>
</evidence>
<dbReference type="STRING" id="436907.A7TFA8"/>
<dbReference type="GO" id="GO:0005829">
    <property type="term" value="C:cytosol"/>
    <property type="evidence" value="ECO:0007669"/>
    <property type="project" value="TreeGrafter"/>
</dbReference>
<dbReference type="Gene3D" id="1.10.10.10">
    <property type="entry name" value="Winged helix-like DNA-binding domain superfamily/Winged helix DNA-binding domain"/>
    <property type="match status" value="1"/>
</dbReference>
<dbReference type="InterPro" id="IPR036390">
    <property type="entry name" value="WH_DNA-bd_sf"/>
</dbReference>
<organism evidence="6">
    <name type="scientific">Vanderwaltozyma polyspora (strain ATCC 22028 / DSM 70294 / BCRC 21397 / CBS 2163 / NBRC 10782 / NRRL Y-8283 / UCD 57-17)</name>
    <name type="common">Kluyveromyces polysporus</name>
    <dbReference type="NCBI Taxonomy" id="436907"/>
    <lineage>
        <taxon>Eukaryota</taxon>
        <taxon>Fungi</taxon>
        <taxon>Dikarya</taxon>
        <taxon>Ascomycota</taxon>
        <taxon>Saccharomycotina</taxon>
        <taxon>Saccharomycetes</taxon>
        <taxon>Saccharomycetales</taxon>
        <taxon>Saccharomycetaceae</taxon>
        <taxon>Vanderwaltozyma</taxon>
    </lineage>
</organism>
<dbReference type="GO" id="GO:0045727">
    <property type="term" value="P:positive regulation of translation"/>
    <property type="evidence" value="ECO:0007669"/>
    <property type="project" value="TreeGrafter"/>
</dbReference>
<keyword evidence="1 2" id="KW-0694">RNA-binding</keyword>
<proteinExistence type="predicted"/>
<feature type="compositionally biased region" description="Basic and acidic residues" evidence="3">
    <location>
        <begin position="118"/>
        <end position="132"/>
    </location>
</feature>
<feature type="region of interest" description="Disordered" evidence="3">
    <location>
        <begin position="83"/>
        <end position="170"/>
    </location>
</feature>
<dbReference type="SUPFAM" id="SSF46785">
    <property type="entry name" value="Winged helix' DNA-binding domain"/>
    <property type="match status" value="1"/>
</dbReference>
<dbReference type="InterPro" id="IPR006630">
    <property type="entry name" value="La_HTH"/>
</dbReference>
<dbReference type="Proteomes" id="UP000000267">
    <property type="component" value="Unassembled WGS sequence"/>
</dbReference>
<dbReference type="AlphaFoldDB" id="A7TFA8"/>
<dbReference type="eggNOG" id="KOG2590">
    <property type="taxonomic scope" value="Eukaryota"/>
</dbReference>
<dbReference type="PANTHER" id="PTHR22792">
    <property type="entry name" value="LUPUS LA PROTEIN-RELATED"/>
    <property type="match status" value="1"/>
</dbReference>
<dbReference type="Pfam" id="PF05383">
    <property type="entry name" value="La"/>
    <property type="match status" value="1"/>
</dbReference>